<dbReference type="InterPro" id="IPR006558">
    <property type="entry name" value="LamG-like"/>
</dbReference>
<organism evidence="6 7">
    <name type="scientific">Adhaeretor mobilis</name>
    <dbReference type="NCBI Taxonomy" id="1930276"/>
    <lineage>
        <taxon>Bacteria</taxon>
        <taxon>Pseudomonadati</taxon>
        <taxon>Planctomycetota</taxon>
        <taxon>Planctomycetia</taxon>
        <taxon>Pirellulales</taxon>
        <taxon>Lacipirellulaceae</taxon>
        <taxon>Adhaeretor</taxon>
    </lineage>
</organism>
<evidence type="ECO:0000256" key="4">
    <source>
        <dbReference type="SAM" id="SignalP"/>
    </source>
</evidence>
<reference evidence="6 7" key="1">
    <citation type="submission" date="2019-02" db="EMBL/GenBank/DDBJ databases">
        <title>Deep-cultivation of Planctomycetes and their phenomic and genomic characterization uncovers novel biology.</title>
        <authorList>
            <person name="Wiegand S."/>
            <person name="Jogler M."/>
            <person name="Boedeker C."/>
            <person name="Pinto D."/>
            <person name="Vollmers J."/>
            <person name="Rivas-Marin E."/>
            <person name="Kohn T."/>
            <person name="Peeters S.H."/>
            <person name="Heuer A."/>
            <person name="Rast P."/>
            <person name="Oberbeckmann S."/>
            <person name="Bunk B."/>
            <person name="Jeske O."/>
            <person name="Meyerdierks A."/>
            <person name="Storesund J.E."/>
            <person name="Kallscheuer N."/>
            <person name="Luecker S."/>
            <person name="Lage O.M."/>
            <person name="Pohl T."/>
            <person name="Merkel B.J."/>
            <person name="Hornburger P."/>
            <person name="Mueller R.-W."/>
            <person name="Bruemmer F."/>
            <person name="Labrenz M."/>
            <person name="Spormann A.M."/>
            <person name="Op den Camp H."/>
            <person name="Overmann J."/>
            <person name="Amann R."/>
            <person name="Jetten M.S.M."/>
            <person name="Mascher T."/>
            <person name="Medema M.H."/>
            <person name="Devos D.P."/>
            <person name="Kaster A.-K."/>
            <person name="Ovreas L."/>
            <person name="Rohde M."/>
            <person name="Galperin M.Y."/>
            <person name="Jogler C."/>
        </authorList>
    </citation>
    <scope>NUCLEOTIDE SEQUENCE [LARGE SCALE GENOMIC DNA]</scope>
    <source>
        <strain evidence="6 7">HG15A2</strain>
    </source>
</reference>
<dbReference type="Pfam" id="PF13385">
    <property type="entry name" value="Laminin_G_3"/>
    <property type="match status" value="6"/>
</dbReference>
<protein>
    <recommendedName>
        <fullName evidence="5">LamG-like jellyroll fold domain-containing protein</fullName>
    </recommendedName>
</protein>
<dbReference type="Gene3D" id="2.60.120.200">
    <property type="match status" value="6"/>
</dbReference>
<feature type="region of interest" description="Disordered" evidence="3">
    <location>
        <begin position="568"/>
        <end position="587"/>
    </location>
</feature>
<dbReference type="Proteomes" id="UP000319852">
    <property type="component" value="Chromosome"/>
</dbReference>
<dbReference type="InterPro" id="IPR012334">
    <property type="entry name" value="Pectin_lyas_fold"/>
</dbReference>
<dbReference type="InterPro" id="IPR011050">
    <property type="entry name" value="Pectin_lyase_fold/virulence"/>
</dbReference>
<dbReference type="SUPFAM" id="SSF49899">
    <property type="entry name" value="Concanavalin A-like lectins/glucanases"/>
    <property type="match status" value="6"/>
</dbReference>
<dbReference type="Gene3D" id="2.160.20.10">
    <property type="entry name" value="Single-stranded right-handed beta-helix, Pectin lyase-like"/>
    <property type="match status" value="1"/>
</dbReference>
<evidence type="ECO:0000259" key="5">
    <source>
        <dbReference type="SMART" id="SM00560"/>
    </source>
</evidence>
<dbReference type="SMART" id="SM00710">
    <property type="entry name" value="PbH1"/>
    <property type="match status" value="3"/>
</dbReference>
<dbReference type="KEGG" id="amob:HG15A2_26670"/>
<keyword evidence="1 4" id="KW-0732">Signal</keyword>
<name>A0A517MWT4_9BACT</name>
<proteinExistence type="predicted"/>
<dbReference type="SUPFAM" id="SSF51126">
    <property type="entry name" value="Pectin lyase-like"/>
    <property type="match status" value="1"/>
</dbReference>
<dbReference type="NCBIfam" id="NF041518">
    <property type="entry name" value="choice_anch_Q"/>
    <property type="match status" value="1"/>
</dbReference>
<dbReference type="InterPro" id="IPR039448">
    <property type="entry name" value="Beta_helix"/>
</dbReference>
<dbReference type="Pfam" id="PF13229">
    <property type="entry name" value="Beta_helix"/>
    <property type="match status" value="1"/>
</dbReference>
<gene>
    <name evidence="6" type="ORF">HG15A2_26670</name>
</gene>
<keyword evidence="7" id="KW-1185">Reference proteome</keyword>
<feature type="domain" description="LamG-like jellyroll fold" evidence="5">
    <location>
        <begin position="842"/>
        <end position="979"/>
    </location>
</feature>
<evidence type="ECO:0000256" key="3">
    <source>
        <dbReference type="SAM" id="MobiDB-lite"/>
    </source>
</evidence>
<feature type="signal peptide" evidence="4">
    <location>
        <begin position="1"/>
        <end position="46"/>
    </location>
</feature>
<keyword evidence="2" id="KW-1015">Disulfide bond</keyword>
<dbReference type="InterPro" id="IPR059226">
    <property type="entry name" value="Choice_anch_Q_dom"/>
</dbReference>
<accession>A0A517MWT4</accession>
<evidence type="ECO:0000256" key="1">
    <source>
        <dbReference type="ARBA" id="ARBA00022729"/>
    </source>
</evidence>
<dbReference type="EMBL" id="CP036263">
    <property type="protein sequence ID" value="QDS99344.1"/>
    <property type="molecule type" value="Genomic_DNA"/>
</dbReference>
<feature type="region of interest" description="Disordered" evidence="3">
    <location>
        <begin position="788"/>
        <end position="820"/>
    </location>
</feature>
<dbReference type="InterPro" id="IPR006626">
    <property type="entry name" value="PbH1"/>
</dbReference>
<evidence type="ECO:0000313" key="7">
    <source>
        <dbReference type="Proteomes" id="UP000319852"/>
    </source>
</evidence>
<dbReference type="PANTHER" id="PTHR42535">
    <property type="entry name" value="OOKINETE PROTEIN, PUTATIVE-RELATED"/>
    <property type="match status" value="1"/>
</dbReference>
<feature type="domain" description="LamG-like jellyroll fold" evidence="5">
    <location>
        <begin position="1456"/>
        <end position="1589"/>
    </location>
</feature>
<dbReference type="PANTHER" id="PTHR42535:SF2">
    <property type="entry name" value="CHROMOSOME UNDETERMINED SCAFFOLD_146, WHOLE GENOME SHOTGUN SEQUENCE"/>
    <property type="match status" value="1"/>
</dbReference>
<dbReference type="SMART" id="SM00560">
    <property type="entry name" value="LamGL"/>
    <property type="match status" value="5"/>
</dbReference>
<evidence type="ECO:0000256" key="2">
    <source>
        <dbReference type="ARBA" id="ARBA00023157"/>
    </source>
</evidence>
<feature type="domain" description="LamG-like jellyroll fold" evidence="5">
    <location>
        <begin position="1049"/>
        <end position="1184"/>
    </location>
</feature>
<feature type="domain" description="LamG-like jellyroll fold" evidence="5">
    <location>
        <begin position="622"/>
        <end position="768"/>
    </location>
</feature>
<feature type="chain" id="PRO_5021992576" description="LamG-like jellyroll fold domain-containing protein" evidence="4">
    <location>
        <begin position="47"/>
        <end position="1612"/>
    </location>
</feature>
<feature type="compositionally biased region" description="Low complexity" evidence="3">
    <location>
        <begin position="63"/>
        <end position="84"/>
    </location>
</feature>
<sequence length="1612" mass="169228" precursor="true">MACGSSSGWKRDSSMTNHTFNLHCQTHTRIAAIAACLWLSASLATAQDITSNLVGHWKLDETSGTSAADSSGSGRTGSLTGSPSWTSAGQIDGGLDFETTDGVDRVDIPAFDVSGSNLTLSAWVKIETPLNDSRVITKSEGTAASQQTWCMSVDETGEFDFRVTAGGVWRRLQVPGVVATNQWYHLAATYDGTTMRVYVDGAQVGSQTHSPGGAIDAAPTRAIALGDSPAGARPLDGVLDDVRVYERTLSGADIAALASPSATTYYVRTDGSNSNSGTGMAAGEAWATVAYAATQSLPAGSTVYVQAGTYAGTVVVNVDGAAGSPIKFIADTTGLVSGWSGGPVVLQASASGKALDIDSDDYVEFHGFTLEGDAGNDVVDIDYGTGVVIERCEIYGGIKGVEIDNGASATVVNCLIYGNAGTGIGVEDGTCAIWNSTIVDNGNDGVKLDTGSATVTNSIICNNAADGLDDNPGTMVHTYNVVFGNGDLDYEGTGASTGEINSDPLLSGGSSYRLTGSSPAIDAGTSAAGIAVDDLDGNLRPKGGAWDMGCYEGASLVGHWKLNETSGTTAVDSSGNGNDGARHGSGSWVSAVRGNGFGVDYSDGEDYIEIPNSPELQDVEKGDWTAAAWFKPNSAPPGTGSDNDAEYAILTKEGWHIGLTYTAEKRFSISHYLDGHVWSGTGTWDTTYEPGQFYHVVGVISKSNGTAKIYVNGEHTYTSNFTPGSTAQDNGTSPWRIGVASPGASSWSWAADGVIDDARLYGYALSDSEVAELYGLIGHWKLDETSGTTANDSSGVDNHGTHTGGVAVNSSGPYPGEGEVAADFDGANDHVNLPNMEVDFSDGFAAACWVKPDNTLASGTTEAVLGLSNGANVDEIWVGGVGIVGFQLYMTDTDDGSSLRTIEDNTDLVAGKWTHYVASVDSTGNATLYRDGIAVKSQNTSFPTSVLRTQTFIGTSPINDYFPGALHDVRLYNRPLSNEEVADIYGLVGHWKLDEASGTVAADSTTNGNDGTYTNGPTLSEAGIRKTAVEFDGIDDQVTLPTVNHDFSGGLTISAWVKPSATPSPYAAIASWSNGSTVDDIWLGWQPGYGLELFLTDTVGGASNAFAADYTELQPGTWEHCIATLDNAGNATLYRNGVVTATKVVGLPKNVSRVSNSIAHSVFNDEFPGVIDEVRLYNRPISATEAAELHGLLGHWKFDEGSGTTAADSSPLGNDATLSGATWTNSCEGGDAIAFNGVGGIAATNSDFSPPAKGSIAFWLRGAGTPDARGRVMGINADWEIRQETTGKLSFDLGASPFVGNEPFATEEVDEPDRWRHIIAMYDTADNTYEVYVNGELQASGVSPVNLVSQAPGVVSFGTRTGSTEYWEGGLRDFRIYNRWLSPEQVSQLYGSLGHWKLDETSGTVAADSSGADNDGTYVNAPTLGASSRYTAELGTAVTFDGTNRVEIPGLLGQPENVTISAWAKLDSPDVYGAELISIGNSFALRLDDGGNLASFIWNGTDHSTRTVHPVPFKGAGWHHFAAVFNDDDDLYELYVDGTLVDAITTTDSIVYSPGNNTYIAAHTNGPSDFDFSGSIDDVRVFGRPLCAGDVFNLFRDFRPNGVRIKQWVETR</sequence>
<feature type="region of interest" description="Disordered" evidence="3">
    <location>
        <begin position="63"/>
        <end position="91"/>
    </location>
</feature>
<dbReference type="InterPro" id="IPR013320">
    <property type="entry name" value="ConA-like_dom_sf"/>
</dbReference>
<evidence type="ECO:0000313" key="6">
    <source>
        <dbReference type="EMBL" id="QDS99344.1"/>
    </source>
</evidence>
<feature type="domain" description="LamG-like jellyroll fold" evidence="5">
    <location>
        <begin position="116"/>
        <end position="252"/>
    </location>
</feature>